<gene>
    <name evidence="2" type="ORF">LshimejAT787_0802210</name>
</gene>
<dbReference type="EMBL" id="BRPK01000008">
    <property type="protein sequence ID" value="GLB40350.1"/>
    <property type="molecule type" value="Genomic_DNA"/>
</dbReference>
<sequence length="257" mass="28001">MFKRVEKRRRKREEEEELGLDEDMKEVLGMHDTDSEESASDSDESSDGAGSSVVSVDGAFEEGEDLDEVDDASESGEEEQPVITESFSRVQKWSRFTECPMHAHERRFKLFKSLASRAKPGDNAWDVLREHAEKATPSLAAPSEDSKRTQKRKARAALRKAKREKQKLKAKAKKAAASAKPAASNPGTMSPPPTRPPQKKQKVATPPPAPPPPTQTSRETAGASVKSIARSASDRAKLARARAANTRPKGASKATAS</sequence>
<accession>A0A9P3PPN8</accession>
<feature type="compositionally biased region" description="Pro residues" evidence="1">
    <location>
        <begin position="205"/>
        <end position="214"/>
    </location>
</feature>
<feature type="compositionally biased region" description="Low complexity" evidence="1">
    <location>
        <begin position="47"/>
        <end position="58"/>
    </location>
</feature>
<dbReference type="Proteomes" id="UP001063166">
    <property type="component" value="Unassembled WGS sequence"/>
</dbReference>
<feature type="region of interest" description="Disordered" evidence="1">
    <location>
        <begin position="125"/>
        <end position="257"/>
    </location>
</feature>
<feature type="compositionally biased region" description="Acidic residues" evidence="1">
    <location>
        <begin position="14"/>
        <end position="24"/>
    </location>
</feature>
<feature type="region of interest" description="Disordered" evidence="1">
    <location>
        <begin position="1"/>
        <end position="87"/>
    </location>
</feature>
<dbReference type="OrthoDB" id="2538461at2759"/>
<feature type="compositionally biased region" description="Basic residues" evidence="1">
    <location>
        <begin position="1"/>
        <end position="11"/>
    </location>
</feature>
<evidence type="ECO:0000313" key="3">
    <source>
        <dbReference type="Proteomes" id="UP001063166"/>
    </source>
</evidence>
<evidence type="ECO:0000313" key="2">
    <source>
        <dbReference type="EMBL" id="GLB40350.1"/>
    </source>
</evidence>
<keyword evidence="3" id="KW-1185">Reference proteome</keyword>
<proteinExistence type="predicted"/>
<name>A0A9P3PPN8_LYOSH</name>
<evidence type="ECO:0000256" key="1">
    <source>
        <dbReference type="SAM" id="MobiDB-lite"/>
    </source>
</evidence>
<protein>
    <submittedName>
        <fullName evidence="2">Uncharacterized protein</fullName>
    </submittedName>
</protein>
<feature type="compositionally biased region" description="Acidic residues" evidence="1">
    <location>
        <begin position="34"/>
        <end position="46"/>
    </location>
</feature>
<comment type="caution">
    <text evidence="2">The sequence shown here is derived from an EMBL/GenBank/DDBJ whole genome shotgun (WGS) entry which is preliminary data.</text>
</comment>
<reference evidence="2" key="1">
    <citation type="submission" date="2022-07" db="EMBL/GenBank/DDBJ databases">
        <title>The genome of Lyophyllum shimeji provides insight into the initial evolution of ectomycorrhizal fungal genome.</title>
        <authorList>
            <person name="Kobayashi Y."/>
            <person name="Shibata T."/>
            <person name="Hirakawa H."/>
            <person name="Shigenobu S."/>
            <person name="Nishiyama T."/>
            <person name="Yamada A."/>
            <person name="Hasebe M."/>
            <person name="Kawaguchi M."/>
        </authorList>
    </citation>
    <scope>NUCLEOTIDE SEQUENCE</scope>
    <source>
        <strain evidence="2">AT787</strain>
    </source>
</reference>
<organism evidence="2 3">
    <name type="scientific">Lyophyllum shimeji</name>
    <name type="common">Hon-shimeji</name>
    <name type="synonym">Tricholoma shimeji</name>
    <dbReference type="NCBI Taxonomy" id="47721"/>
    <lineage>
        <taxon>Eukaryota</taxon>
        <taxon>Fungi</taxon>
        <taxon>Dikarya</taxon>
        <taxon>Basidiomycota</taxon>
        <taxon>Agaricomycotina</taxon>
        <taxon>Agaricomycetes</taxon>
        <taxon>Agaricomycetidae</taxon>
        <taxon>Agaricales</taxon>
        <taxon>Tricholomatineae</taxon>
        <taxon>Lyophyllaceae</taxon>
        <taxon>Lyophyllum</taxon>
    </lineage>
</organism>
<dbReference type="AlphaFoldDB" id="A0A9P3PPN8"/>
<feature type="compositionally biased region" description="Acidic residues" evidence="1">
    <location>
        <begin position="59"/>
        <end position="80"/>
    </location>
</feature>
<feature type="compositionally biased region" description="Basic residues" evidence="1">
    <location>
        <begin position="149"/>
        <end position="174"/>
    </location>
</feature>